<evidence type="ECO:0000256" key="1">
    <source>
        <dbReference type="SAM" id="MobiDB-lite"/>
    </source>
</evidence>
<reference evidence="3" key="2">
    <citation type="submission" date="2020-09" db="EMBL/GenBank/DDBJ databases">
        <authorList>
            <person name="Sun Q."/>
            <person name="Ohkuma M."/>
        </authorList>
    </citation>
    <scope>NUCLEOTIDE SEQUENCE</scope>
    <source>
        <strain evidence="3">JCM 5069</strain>
    </source>
</reference>
<feature type="domain" description="DUF985" evidence="2">
    <location>
        <begin position="43"/>
        <end position="178"/>
    </location>
</feature>
<evidence type="ECO:0000313" key="4">
    <source>
        <dbReference type="Proteomes" id="UP000603708"/>
    </source>
</evidence>
<feature type="compositionally biased region" description="Gly residues" evidence="1">
    <location>
        <begin position="27"/>
        <end position="38"/>
    </location>
</feature>
<evidence type="ECO:0000313" key="3">
    <source>
        <dbReference type="EMBL" id="GHH75462.1"/>
    </source>
</evidence>
<dbReference type="InterPro" id="IPR011051">
    <property type="entry name" value="RmlC_Cupin_sf"/>
</dbReference>
<dbReference type="InterPro" id="IPR014710">
    <property type="entry name" value="RmlC-like_jellyroll"/>
</dbReference>
<dbReference type="Pfam" id="PF06172">
    <property type="entry name" value="Cupin_5"/>
    <property type="match status" value="1"/>
</dbReference>
<keyword evidence="4" id="KW-1185">Reference proteome</keyword>
<dbReference type="PANTHER" id="PTHR33387">
    <property type="entry name" value="RMLC-LIKE JELLY ROLL FOLD PROTEIN"/>
    <property type="match status" value="1"/>
</dbReference>
<accession>A0A919KWR4</accession>
<dbReference type="AlphaFoldDB" id="A0A919KWR4"/>
<gene>
    <name evidence="3" type="ORF">GCM10018793_18850</name>
</gene>
<dbReference type="Gene3D" id="2.60.120.10">
    <property type="entry name" value="Jelly Rolls"/>
    <property type="match status" value="1"/>
</dbReference>
<sequence>MGPNVPYGAAHDATRNGAPMTPTTPGTTGGPAGDGAGGRPATAEELDLARHPEGGWYRETWRSDITVRPEGYPGERAVSTAIHFLLEPGDESRWHRLRSAELWLWHRGGPLHLVLGGDGERPGEETTLVLGPDTASGQCLQGLVPAGHWQCARPAGAQEALVSCVVTPGFSFDDFQLLPQE</sequence>
<dbReference type="InterPro" id="IPR009327">
    <property type="entry name" value="Cupin_DUF985"/>
</dbReference>
<proteinExistence type="predicted"/>
<reference evidence="3" key="1">
    <citation type="journal article" date="2014" name="Int. J. Syst. Evol. Microbiol.">
        <title>Complete genome sequence of Corynebacterium casei LMG S-19264T (=DSM 44701T), isolated from a smear-ripened cheese.</title>
        <authorList>
            <consortium name="US DOE Joint Genome Institute (JGI-PGF)"/>
            <person name="Walter F."/>
            <person name="Albersmeier A."/>
            <person name="Kalinowski J."/>
            <person name="Ruckert C."/>
        </authorList>
    </citation>
    <scope>NUCLEOTIDE SEQUENCE</scope>
    <source>
        <strain evidence="3">JCM 5069</strain>
    </source>
</reference>
<dbReference type="Proteomes" id="UP000603708">
    <property type="component" value="Unassembled WGS sequence"/>
</dbReference>
<dbReference type="EMBL" id="BNCD01000004">
    <property type="protein sequence ID" value="GHH75462.1"/>
    <property type="molecule type" value="Genomic_DNA"/>
</dbReference>
<feature type="region of interest" description="Disordered" evidence="1">
    <location>
        <begin position="1"/>
        <end position="42"/>
    </location>
</feature>
<dbReference type="SUPFAM" id="SSF51182">
    <property type="entry name" value="RmlC-like cupins"/>
    <property type="match status" value="1"/>
</dbReference>
<dbReference type="InterPro" id="IPR039935">
    <property type="entry name" value="YML079W-like"/>
</dbReference>
<comment type="caution">
    <text evidence="3">The sequence shown here is derived from an EMBL/GenBank/DDBJ whole genome shotgun (WGS) entry which is preliminary data.</text>
</comment>
<feature type="compositionally biased region" description="Low complexity" evidence="1">
    <location>
        <begin position="17"/>
        <end position="26"/>
    </location>
</feature>
<evidence type="ECO:0000259" key="2">
    <source>
        <dbReference type="Pfam" id="PF06172"/>
    </source>
</evidence>
<dbReference type="CDD" id="cd06121">
    <property type="entry name" value="cupin_YML079wp"/>
    <property type="match status" value="1"/>
</dbReference>
<organism evidence="3 4">
    <name type="scientific">Streptomyces sulfonofaciens</name>
    <dbReference type="NCBI Taxonomy" id="68272"/>
    <lineage>
        <taxon>Bacteria</taxon>
        <taxon>Bacillati</taxon>
        <taxon>Actinomycetota</taxon>
        <taxon>Actinomycetes</taxon>
        <taxon>Kitasatosporales</taxon>
        <taxon>Streptomycetaceae</taxon>
        <taxon>Streptomyces</taxon>
    </lineage>
</organism>
<dbReference type="PANTHER" id="PTHR33387:SF3">
    <property type="entry name" value="DUF985 DOMAIN-CONTAINING PROTEIN"/>
    <property type="match status" value="1"/>
</dbReference>
<protein>
    <submittedName>
        <fullName evidence="3">Cupin</fullName>
    </submittedName>
</protein>
<name>A0A919KWR4_9ACTN</name>